<dbReference type="InterPro" id="IPR018076">
    <property type="entry name" value="T2SS_GspF_dom"/>
</dbReference>
<evidence type="ECO:0000256" key="2">
    <source>
        <dbReference type="ARBA" id="ARBA00022475"/>
    </source>
</evidence>
<feature type="transmembrane region" description="Helical" evidence="7">
    <location>
        <begin position="287"/>
        <end position="308"/>
    </location>
</feature>
<organism evidence="9 10">
    <name type="scientific">Dehalobacter restrictus</name>
    <dbReference type="NCBI Taxonomy" id="55583"/>
    <lineage>
        <taxon>Bacteria</taxon>
        <taxon>Bacillati</taxon>
        <taxon>Bacillota</taxon>
        <taxon>Clostridia</taxon>
        <taxon>Eubacteriales</taxon>
        <taxon>Desulfitobacteriaceae</taxon>
        <taxon>Dehalobacter</taxon>
    </lineage>
</organism>
<dbReference type="PANTHER" id="PTHR35007">
    <property type="entry name" value="INTEGRAL MEMBRANE PROTEIN-RELATED"/>
    <property type="match status" value="1"/>
</dbReference>
<dbReference type="Pfam" id="PF00482">
    <property type="entry name" value="T2SSF"/>
    <property type="match status" value="1"/>
</dbReference>
<evidence type="ECO:0000256" key="6">
    <source>
        <dbReference type="SAM" id="MobiDB-lite"/>
    </source>
</evidence>
<evidence type="ECO:0000256" key="4">
    <source>
        <dbReference type="ARBA" id="ARBA00022989"/>
    </source>
</evidence>
<feature type="region of interest" description="Disordered" evidence="6">
    <location>
        <begin position="39"/>
        <end position="71"/>
    </location>
</feature>
<keyword evidence="2" id="KW-1003">Cell membrane</keyword>
<protein>
    <submittedName>
        <fullName evidence="9">Type II secretion system F family protein</fullName>
    </submittedName>
</protein>
<evidence type="ECO:0000313" key="9">
    <source>
        <dbReference type="EMBL" id="QHA00257.1"/>
    </source>
</evidence>
<name>A0A857DH86_9FIRM</name>
<keyword evidence="5 7" id="KW-0472">Membrane</keyword>
<reference evidence="9 10" key="1">
    <citation type="submission" date="2019-12" db="EMBL/GenBank/DDBJ databases">
        <title>Sequence classification of anaerobic respiratory reductive dehalogenases: First we see many, then we see few.</title>
        <authorList>
            <person name="Molenda O."/>
            <person name="Puentes Jacome L.A."/>
            <person name="Cao X."/>
            <person name="Nesbo C.L."/>
            <person name="Tang S."/>
            <person name="Morson N."/>
            <person name="Patron J."/>
            <person name="Lomheim L."/>
            <person name="Wishart D.S."/>
            <person name="Edwards E.A."/>
        </authorList>
    </citation>
    <scope>NUCLEOTIDE SEQUENCE [LARGE SCALE GENOMIC DNA]</scope>
    <source>
        <strain evidence="9 10">12DCA</strain>
    </source>
</reference>
<evidence type="ECO:0000256" key="5">
    <source>
        <dbReference type="ARBA" id="ARBA00023136"/>
    </source>
</evidence>
<feature type="domain" description="Type II secretion system protein GspF" evidence="8">
    <location>
        <begin position="175"/>
        <end position="300"/>
    </location>
</feature>
<keyword evidence="3 7" id="KW-0812">Transmembrane</keyword>
<feature type="transmembrane region" description="Helical" evidence="7">
    <location>
        <begin position="110"/>
        <end position="132"/>
    </location>
</feature>
<accession>A0A857DH86</accession>
<keyword evidence="4 7" id="KW-1133">Transmembrane helix</keyword>
<evidence type="ECO:0000259" key="8">
    <source>
        <dbReference type="Pfam" id="PF00482"/>
    </source>
</evidence>
<evidence type="ECO:0000256" key="7">
    <source>
        <dbReference type="SAM" id="Phobius"/>
    </source>
</evidence>
<gene>
    <name evidence="9" type="ORF">GQ588_06215</name>
</gene>
<evidence type="ECO:0000256" key="1">
    <source>
        <dbReference type="ARBA" id="ARBA00004651"/>
    </source>
</evidence>
<dbReference type="EMBL" id="CP046996">
    <property type="protein sequence ID" value="QHA00257.1"/>
    <property type="molecule type" value="Genomic_DNA"/>
</dbReference>
<feature type="transmembrane region" description="Helical" evidence="7">
    <location>
        <begin position="6"/>
        <end position="22"/>
    </location>
</feature>
<dbReference type="RefSeq" id="WP_019226773.1">
    <property type="nucleotide sequence ID" value="NZ_CP046996.1"/>
</dbReference>
<sequence>MESILIFSGFCLIFFLVLAILSRKQPSLSQSRIMRSLGRSSVPTENEENQKEKSKKDKSKQDKNKQEKSESSFFRRLITVFSKNNKETDQNDQELIAAGLKGWSSAEWKALRFILGLCFAIAAAALSFILSFPILTKIEFPLFCFVIGNIAPNFWLKSKIKQRKSEILRTLPDILDLVMVSVEAGLGFDAAMMKVVEKQKGILAEEFNLVLQEIKIGKPRREALRDMAKKNDVEDLSNVIASLVQADQLGISMGNVLRNQSAQIRLRRKQRIQEAAQKAPVKMMVPLVFFVFPSLFIVILGPAIINIMDILGK</sequence>
<dbReference type="Proteomes" id="UP000430508">
    <property type="component" value="Chromosome"/>
</dbReference>
<feature type="compositionally biased region" description="Basic and acidic residues" evidence="6">
    <location>
        <begin position="48"/>
        <end position="70"/>
    </location>
</feature>
<dbReference type="AlphaFoldDB" id="A0A857DH86"/>
<evidence type="ECO:0000313" key="10">
    <source>
        <dbReference type="Proteomes" id="UP000430508"/>
    </source>
</evidence>
<proteinExistence type="predicted"/>
<feature type="transmembrane region" description="Helical" evidence="7">
    <location>
        <begin position="138"/>
        <end position="156"/>
    </location>
</feature>
<comment type="subcellular location">
    <subcellularLocation>
        <location evidence="1">Cell membrane</location>
        <topology evidence="1">Multi-pass membrane protein</topology>
    </subcellularLocation>
</comment>
<dbReference type="PANTHER" id="PTHR35007:SF2">
    <property type="entry name" value="PILUS ASSEMBLE PROTEIN"/>
    <property type="match status" value="1"/>
</dbReference>
<evidence type="ECO:0000256" key="3">
    <source>
        <dbReference type="ARBA" id="ARBA00022692"/>
    </source>
</evidence>
<dbReference type="GO" id="GO:0005886">
    <property type="term" value="C:plasma membrane"/>
    <property type="evidence" value="ECO:0007669"/>
    <property type="project" value="UniProtKB-SubCell"/>
</dbReference>